<feature type="compositionally biased region" description="Pro residues" evidence="1">
    <location>
        <begin position="160"/>
        <end position="173"/>
    </location>
</feature>
<keyword evidence="2" id="KW-0732">Signal</keyword>
<protein>
    <submittedName>
        <fullName evidence="3">Uncharacterized protein</fullName>
    </submittedName>
</protein>
<proteinExistence type="predicted"/>
<evidence type="ECO:0000313" key="4">
    <source>
        <dbReference type="Proteomes" id="UP000008867"/>
    </source>
</evidence>
<feature type="chain" id="PRO_5003217017" evidence="2">
    <location>
        <begin position="25"/>
        <end position="272"/>
    </location>
</feature>
<dbReference type="OrthoDB" id="2553395at2759"/>
<feature type="compositionally biased region" description="Low complexity" evidence="1">
    <location>
        <begin position="174"/>
        <end position="183"/>
    </location>
</feature>
<dbReference type="VEuPathDB" id="FungiDB:sr12945"/>
<gene>
    <name evidence="3" type="ORF">sr12945</name>
</gene>
<evidence type="ECO:0000313" key="3">
    <source>
        <dbReference type="EMBL" id="CBQ72224.1"/>
    </source>
</evidence>
<feature type="signal peptide" evidence="2">
    <location>
        <begin position="1"/>
        <end position="24"/>
    </location>
</feature>
<keyword evidence="4" id="KW-1185">Reference proteome</keyword>
<name>E6ZYB7_SPORE</name>
<reference evidence="3 4" key="1">
    <citation type="journal article" date="2010" name="Science">
        <title>Pathogenicity determinants in smut fungi revealed by genome comparison.</title>
        <authorList>
            <person name="Schirawski J."/>
            <person name="Mannhaupt G."/>
            <person name="Muench K."/>
            <person name="Brefort T."/>
            <person name="Schipper K."/>
            <person name="Doehlemann G."/>
            <person name="Di Stasio M."/>
            <person name="Roessel N."/>
            <person name="Mendoza-Mendoza A."/>
            <person name="Pester D."/>
            <person name="Mueller O."/>
            <person name="Winterberg B."/>
            <person name="Meyer E."/>
            <person name="Ghareeb H."/>
            <person name="Wollenberg T."/>
            <person name="Muensterkoetter M."/>
            <person name="Wong P."/>
            <person name="Walter M."/>
            <person name="Stukenbrock E."/>
            <person name="Gueldener U."/>
            <person name="Kahmann R."/>
        </authorList>
    </citation>
    <scope>NUCLEOTIDE SEQUENCE [LARGE SCALE GENOMIC DNA]</scope>
    <source>
        <strain evidence="4">SRZ2</strain>
    </source>
</reference>
<evidence type="ECO:0000256" key="1">
    <source>
        <dbReference type="SAM" id="MobiDB-lite"/>
    </source>
</evidence>
<feature type="compositionally biased region" description="Pro residues" evidence="1">
    <location>
        <begin position="184"/>
        <end position="195"/>
    </location>
</feature>
<evidence type="ECO:0000256" key="2">
    <source>
        <dbReference type="SAM" id="SignalP"/>
    </source>
</evidence>
<accession>E6ZYB7</accession>
<dbReference type="eggNOG" id="ENOG502RDR0">
    <property type="taxonomic scope" value="Eukaryota"/>
</dbReference>
<sequence length="272" mass="28493">MRARHTSPLLLLHMLAWLLATCHASVESAAESATESLISPQTDTHPLVDRLTHSLSAKQVKKVVQKAPEKLNLGADNWLGSGLKRKSVSGAYGTTAAVGVGAAAITYQTMNLKSKNREARKKAEKDARVKEAICAAQRQRAAEAAETDQQPSVLATEYTPSPPSNPNAAPPNAIPTTPTGLSSPSPPPPPPPPPAEGAAAGSAYAYPPSRALSWSKRTATCTPYAYPPSRVSATWSRRAPISDATLVTIEDYNKLIGATEAITSGTIAIASA</sequence>
<dbReference type="Proteomes" id="UP000008867">
    <property type="component" value="Chromosome 3"/>
</dbReference>
<dbReference type="EMBL" id="FQ311452">
    <property type="protein sequence ID" value="CBQ72224.1"/>
    <property type="molecule type" value="Genomic_DNA"/>
</dbReference>
<dbReference type="AlphaFoldDB" id="E6ZYB7"/>
<dbReference type="HOGENOM" id="CLU_1116457_0_0_1"/>
<organism evidence="3 4">
    <name type="scientific">Sporisorium reilianum (strain SRZ2)</name>
    <name type="common">Maize head smut fungus</name>
    <dbReference type="NCBI Taxonomy" id="999809"/>
    <lineage>
        <taxon>Eukaryota</taxon>
        <taxon>Fungi</taxon>
        <taxon>Dikarya</taxon>
        <taxon>Basidiomycota</taxon>
        <taxon>Ustilaginomycotina</taxon>
        <taxon>Ustilaginomycetes</taxon>
        <taxon>Ustilaginales</taxon>
        <taxon>Ustilaginaceae</taxon>
        <taxon>Sporisorium</taxon>
    </lineage>
</organism>
<feature type="region of interest" description="Disordered" evidence="1">
    <location>
        <begin position="140"/>
        <end position="202"/>
    </location>
</feature>